<reference evidence="3" key="1">
    <citation type="submission" date="2020-05" db="EMBL/GenBank/DDBJ databases">
        <authorList>
            <person name="Chiriac C."/>
            <person name="Salcher M."/>
            <person name="Ghai R."/>
            <person name="Kavagutti S V."/>
        </authorList>
    </citation>
    <scope>NUCLEOTIDE SEQUENCE</scope>
</reference>
<dbReference type="Gene3D" id="3.30.450.40">
    <property type="match status" value="1"/>
</dbReference>
<evidence type="ECO:0000256" key="1">
    <source>
        <dbReference type="ARBA" id="ARBA00006754"/>
    </source>
</evidence>
<dbReference type="InterPro" id="IPR003018">
    <property type="entry name" value="GAF"/>
</dbReference>
<dbReference type="SMART" id="SM00065">
    <property type="entry name" value="GAF"/>
    <property type="match status" value="1"/>
</dbReference>
<dbReference type="Pfam" id="PF17853">
    <property type="entry name" value="GGDEF_2"/>
    <property type="match status" value="1"/>
</dbReference>
<dbReference type="InterPro" id="IPR041522">
    <property type="entry name" value="CdaR_GGDEF"/>
</dbReference>
<comment type="similarity">
    <text evidence="1">Belongs to the CdaR family.</text>
</comment>
<dbReference type="InterPro" id="IPR042070">
    <property type="entry name" value="PucR_C-HTH_sf"/>
</dbReference>
<dbReference type="InterPro" id="IPR025736">
    <property type="entry name" value="PucR_C-HTH_dom"/>
</dbReference>
<dbReference type="SUPFAM" id="SSF55781">
    <property type="entry name" value="GAF domain-like"/>
    <property type="match status" value="1"/>
</dbReference>
<gene>
    <name evidence="3" type="ORF">UFOPK3610_00689</name>
</gene>
<evidence type="ECO:0000313" key="3">
    <source>
        <dbReference type="EMBL" id="CAB4909551.1"/>
    </source>
</evidence>
<organism evidence="3">
    <name type="scientific">freshwater metagenome</name>
    <dbReference type="NCBI Taxonomy" id="449393"/>
    <lineage>
        <taxon>unclassified sequences</taxon>
        <taxon>metagenomes</taxon>
        <taxon>ecological metagenomes</taxon>
    </lineage>
</organism>
<dbReference type="Gene3D" id="1.10.10.2840">
    <property type="entry name" value="PucR C-terminal helix-turn-helix domain"/>
    <property type="match status" value="1"/>
</dbReference>
<name>A0A6J7GMN4_9ZZZZ</name>
<dbReference type="Pfam" id="PF13185">
    <property type="entry name" value="GAF_2"/>
    <property type="match status" value="1"/>
</dbReference>
<feature type="domain" description="GAF" evidence="2">
    <location>
        <begin position="34"/>
        <end position="191"/>
    </location>
</feature>
<dbReference type="PANTHER" id="PTHR33744:SF1">
    <property type="entry name" value="DNA-BINDING TRANSCRIPTIONAL ACTIVATOR ADER"/>
    <property type="match status" value="1"/>
</dbReference>
<dbReference type="Pfam" id="PF13556">
    <property type="entry name" value="HTH_30"/>
    <property type="match status" value="1"/>
</dbReference>
<dbReference type="AlphaFoldDB" id="A0A6J7GMN4"/>
<protein>
    <submittedName>
        <fullName evidence="3">Unannotated protein</fullName>
    </submittedName>
</protein>
<accession>A0A6J7GMN4</accession>
<dbReference type="InterPro" id="IPR051448">
    <property type="entry name" value="CdaR-like_regulators"/>
</dbReference>
<dbReference type="EMBL" id="CAFBMR010000018">
    <property type="protein sequence ID" value="CAB4909551.1"/>
    <property type="molecule type" value="Genomic_DNA"/>
</dbReference>
<proteinExistence type="inferred from homology"/>
<dbReference type="InterPro" id="IPR029016">
    <property type="entry name" value="GAF-like_dom_sf"/>
</dbReference>
<dbReference type="PANTHER" id="PTHR33744">
    <property type="entry name" value="CARBOHYDRATE DIACID REGULATOR"/>
    <property type="match status" value="1"/>
</dbReference>
<evidence type="ECO:0000259" key="2">
    <source>
        <dbReference type="SMART" id="SM00065"/>
    </source>
</evidence>
<sequence length="607" mass="66075">MDQPSDSSGLSQRDLARWFSGVHAFIAAVNKPASLRELLDLVTATACDLTGYEFCGILLVHPDKRRLMMEGAHGLSTEYVTRLNDQVPISLTTDPRGESPSTRAFLTAKAVVLNDILKDPLMEPWWPLAAQQGYLSMVSVPLLLKGRPFGVLNCYSAERHSFTESAVELMGILANQAAAAIEAIHLRDGQRDFIENLARVNESLRQQSALLQKSDEIHKSMNEVAIGAAGIDGLTETLSTLLNREVFIDDEFGQMISPLGARPALLPLSSAAERLEAHGDMLHIRGEADSTWILSPIRFAGEVIARLWINGQLHELSQLDRRAIENASVIAALEIIALRSARDIEWRLQGEVIDVLLNDHPSTFGSLPGRASNLGHDLRKPQFVGVLHLGPDCESSGKPAVHLARKAKAAAQAAVRNITPRPVIAVRDPHLIILIAESASTNPQGEIERVRSSVAKAIGNPTLRAVVGSRAVELKDVGSTIRVERGAHSLMASRNGGALTVALEDLGVLGLLLQLDDPEQIAAFAQSRLAPLQNHDHLRSTALMETLRTFFAHHCNITATAKSLYLHPNSIKMRLRKIEAVLKVSLANPDDLLDLRTALLAEEVARS</sequence>